<keyword evidence="2" id="KW-1003">Cell membrane</keyword>
<feature type="transmembrane region" description="Helical" evidence="6">
    <location>
        <begin position="305"/>
        <end position="326"/>
    </location>
</feature>
<dbReference type="GO" id="GO:0015658">
    <property type="term" value="F:branched-chain amino acid transmembrane transporter activity"/>
    <property type="evidence" value="ECO:0007669"/>
    <property type="project" value="InterPro"/>
</dbReference>
<dbReference type="PANTHER" id="PTHR30482:SF20">
    <property type="entry name" value="HIGH-AFFINITY BRANCHED-CHAIN AMINO ACID TRANSPORT SYSTEM PERMEASE PROTEIN LIVM"/>
    <property type="match status" value="1"/>
</dbReference>
<evidence type="ECO:0000256" key="1">
    <source>
        <dbReference type="ARBA" id="ARBA00004651"/>
    </source>
</evidence>
<feature type="transmembrane region" description="Helical" evidence="6">
    <location>
        <begin position="268"/>
        <end position="293"/>
    </location>
</feature>
<feature type="transmembrane region" description="Helical" evidence="6">
    <location>
        <begin position="55"/>
        <end position="75"/>
    </location>
</feature>
<feature type="transmembrane region" description="Helical" evidence="6">
    <location>
        <begin position="183"/>
        <end position="200"/>
    </location>
</feature>
<protein>
    <submittedName>
        <fullName evidence="7">Amino acid/amide ABC transporter membrane protein 2, HAAT family</fullName>
    </submittedName>
</protein>
<reference evidence="8" key="1">
    <citation type="submission" date="2016-10" db="EMBL/GenBank/DDBJ databases">
        <authorList>
            <person name="Varghese N."/>
            <person name="Submissions S."/>
        </authorList>
    </citation>
    <scope>NUCLEOTIDE SEQUENCE [LARGE SCALE GENOMIC DNA]</scope>
    <source>
        <strain evidence="8">DSM 44498</strain>
    </source>
</reference>
<name>A0A1H4KZG9_9NOCA</name>
<evidence type="ECO:0000256" key="4">
    <source>
        <dbReference type="ARBA" id="ARBA00022989"/>
    </source>
</evidence>
<keyword evidence="5 6" id="KW-0472">Membrane</keyword>
<dbReference type="InterPro" id="IPR001851">
    <property type="entry name" value="ABC_transp_permease"/>
</dbReference>
<dbReference type="PANTHER" id="PTHR30482">
    <property type="entry name" value="HIGH-AFFINITY BRANCHED-CHAIN AMINO ACID TRANSPORT SYSTEM PERMEASE"/>
    <property type="match status" value="1"/>
</dbReference>
<keyword evidence="3 6" id="KW-0812">Transmembrane</keyword>
<feature type="transmembrane region" description="Helical" evidence="6">
    <location>
        <begin position="133"/>
        <end position="153"/>
    </location>
</feature>
<feature type="transmembrane region" description="Helical" evidence="6">
    <location>
        <begin position="32"/>
        <end position="49"/>
    </location>
</feature>
<evidence type="ECO:0000256" key="5">
    <source>
        <dbReference type="ARBA" id="ARBA00023136"/>
    </source>
</evidence>
<proteinExistence type="predicted"/>
<dbReference type="GO" id="GO:0005886">
    <property type="term" value="C:plasma membrane"/>
    <property type="evidence" value="ECO:0007669"/>
    <property type="project" value="UniProtKB-SubCell"/>
</dbReference>
<sequence length="337" mass="36007">MTTTQESPAAPSRDREAAAAVAVPRGRVRMHLSVFVALIVAIAVSPLWVTNTDQWGLLNQALVYTVLAIGFYFVFGLSGQFNFAHGGFFAIGAVVSGNVAGADNFWLGFVAGIVVSTVIGVAFRAALARVSAIYFAIATFALSGIILLVVQNWEWLAGGFTGMSGLAAPTFFGKDLFLPEDMYWLYGGITIVAVGLGILLEQSPLRRYVLVARDSRGILPTVGVNPRKIELTMFGVGCAYAGAAGSMYAHMLGFVGGFSFSDSISLNVFLMVFLGGVSVMWGAVIGAVVLTWLPEVLREVTEHAQFLYAVILVLVLMLLPKGLVGVTERVWKAIRRA</sequence>
<organism evidence="7 8">
    <name type="scientific">Rhodococcus koreensis</name>
    <dbReference type="NCBI Taxonomy" id="99653"/>
    <lineage>
        <taxon>Bacteria</taxon>
        <taxon>Bacillati</taxon>
        <taxon>Actinomycetota</taxon>
        <taxon>Actinomycetes</taxon>
        <taxon>Mycobacteriales</taxon>
        <taxon>Nocardiaceae</taxon>
        <taxon>Rhodococcus</taxon>
    </lineage>
</organism>
<evidence type="ECO:0000256" key="2">
    <source>
        <dbReference type="ARBA" id="ARBA00022475"/>
    </source>
</evidence>
<dbReference type="AlphaFoldDB" id="A0A1H4KZG9"/>
<keyword evidence="8" id="KW-1185">Reference proteome</keyword>
<dbReference type="CDD" id="cd06581">
    <property type="entry name" value="TM_PBP1_LivM_like"/>
    <property type="match status" value="1"/>
</dbReference>
<evidence type="ECO:0000256" key="6">
    <source>
        <dbReference type="SAM" id="Phobius"/>
    </source>
</evidence>
<gene>
    <name evidence="7" type="ORF">SAMN04490239_1003</name>
</gene>
<accession>A0A1H4KZG9</accession>
<keyword evidence="4 6" id="KW-1133">Transmembrane helix</keyword>
<feature type="transmembrane region" description="Helical" evidence="6">
    <location>
        <begin position="106"/>
        <end position="126"/>
    </location>
</feature>
<evidence type="ECO:0000313" key="8">
    <source>
        <dbReference type="Proteomes" id="UP000183561"/>
    </source>
</evidence>
<dbReference type="OrthoDB" id="9814461at2"/>
<dbReference type="Pfam" id="PF02653">
    <property type="entry name" value="BPD_transp_2"/>
    <property type="match status" value="1"/>
</dbReference>
<comment type="subcellular location">
    <subcellularLocation>
        <location evidence="1">Cell membrane</location>
        <topology evidence="1">Multi-pass membrane protein</topology>
    </subcellularLocation>
</comment>
<dbReference type="EMBL" id="FNSV01000005">
    <property type="protein sequence ID" value="SEB63939.1"/>
    <property type="molecule type" value="Genomic_DNA"/>
</dbReference>
<dbReference type="InterPro" id="IPR043428">
    <property type="entry name" value="LivM-like"/>
</dbReference>
<feature type="transmembrane region" description="Helical" evidence="6">
    <location>
        <begin position="82"/>
        <end position="100"/>
    </location>
</feature>
<evidence type="ECO:0000256" key="3">
    <source>
        <dbReference type="ARBA" id="ARBA00022692"/>
    </source>
</evidence>
<dbReference type="RefSeq" id="WP_072946480.1">
    <property type="nucleotide sequence ID" value="NZ_FNSV01000005.1"/>
</dbReference>
<evidence type="ECO:0000313" key="7">
    <source>
        <dbReference type="EMBL" id="SEB63939.1"/>
    </source>
</evidence>
<dbReference type="Proteomes" id="UP000183561">
    <property type="component" value="Unassembled WGS sequence"/>
</dbReference>